<dbReference type="PANTHER" id="PTHR11067">
    <property type="entry name" value="INOSINE TRIPHOSPHATE PYROPHOSPHATASE/HAM1 PROTEIN"/>
    <property type="match status" value="1"/>
</dbReference>
<evidence type="ECO:0000256" key="7">
    <source>
        <dbReference type="ARBA" id="ARBA00023080"/>
    </source>
</evidence>
<dbReference type="GO" id="GO:0000166">
    <property type="term" value="F:nucleotide binding"/>
    <property type="evidence" value="ECO:0007669"/>
    <property type="project" value="UniProtKB-KW"/>
</dbReference>
<accession>A0A7G9RX77</accession>
<dbReference type="InterPro" id="IPR029001">
    <property type="entry name" value="ITPase-like_fam"/>
</dbReference>
<dbReference type="HAMAP" id="MF_01405">
    <property type="entry name" value="Non_canon_purine_NTPase"/>
    <property type="match status" value="1"/>
</dbReference>
<comment type="similarity">
    <text evidence="1 10 11">Belongs to the HAM1 NTPase family.</text>
</comment>
<dbReference type="GO" id="GO:0036222">
    <property type="term" value="F:XTP diphosphatase activity"/>
    <property type="evidence" value="ECO:0007669"/>
    <property type="project" value="UniProtKB-UniRule"/>
</dbReference>
<protein>
    <recommendedName>
        <fullName evidence="10">dITP/XTP pyrophosphatase</fullName>
        <ecNumber evidence="10">3.6.1.66</ecNumber>
    </recommendedName>
    <alternativeName>
        <fullName evidence="10">Non-canonical purine NTP pyrophosphatase</fullName>
    </alternativeName>
    <alternativeName>
        <fullName evidence="10">Non-standard purine NTP pyrophosphatase</fullName>
    </alternativeName>
    <alternativeName>
        <fullName evidence="10">Nucleoside-triphosphate diphosphatase</fullName>
    </alternativeName>
    <alternativeName>
        <fullName evidence="10">Nucleoside-triphosphate pyrophosphatase</fullName>
        <shortName evidence="10">NTPase</shortName>
    </alternativeName>
</protein>
<dbReference type="GO" id="GO:0035870">
    <property type="term" value="F:dITP diphosphatase activity"/>
    <property type="evidence" value="ECO:0007669"/>
    <property type="project" value="UniProtKB-UniRule"/>
</dbReference>
<dbReference type="SUPFAM" id="SSF52972">
    <property type="entry name" value="ITPase-like"/>
    <property type="match status" value="1"/>
</dbReference>
<feature type="binding site" evidence="10">
    <location>
        <begin position="178"/>
        <end position="179"/>
    </location>
    <ligand>
        <name>substrate</name>
    </ligand>
</feature>
<dbReference type="AlphaFoldDB" id="A0A7G9RX77"/>
<dbReference type="GO" id="GO:0005829">
    <property type="term" value="C:cytosol"/>
    <property type="evidence" value="ECO:0007669"/>
    <property type="project" value="TreeGrafter"/>
</dbReference>
<keyword evidence="7 10" id="KW-0546">Nucleotide metabolism</keyword>
<proteinExistence type="inferred from homology"/>
<keyword evidence="5 10" id="KW-0378">Hydrolase</keyword>
<name>A0A7G9RX77_9FIRM</name>
<organism evidence="12 13">
    <name type="scientific">Erysipelothrix inopinata</name>
    <dbReference type="NCBI Taxonomy" id="225084"/>
    <lineage>
        <taxon>Bacteria</taxon>
        <taxon>Bacillati</taxon>
        <taxon>Bacillota</taxon>
        <taxon>Erysipelotrichia</taxon>
        <taxon>Erysipelotrichales</taxon>
        <taxon>Erysipelotrichaceae</taxon>
        <taxon>Erysipelothrix</taxon>
    </lineage>
</organism>
<dbReference type="Pfam" id="PF01725">
    <property type="entry name" value="Ham1p_like"/>
    <property type="match status" value="1"/>
</dbReference>
<dbReference type="GO" id="GO:0009146">
    <property type="term" value="P:purine nucleoside triphosphate catabolic process"/>
    <property type="evidence" value="ECO:0007669"/>
    <property type="project" value="UniProtKB-UniRule"/>
</dbReference>
<evidence type="ECO:0000256" key="11">
    <source>
        <dbReference type="RuleBase" id="RU003781"/>
    </source>
</evidence>
<dbReference type="PANTHER" id="PTHR11067:SF9">
    <property type="entry name" value="INOSINE TRIPHOSPHATE PYROPHOSPHATASE"/>
    <property type="match status" value="1"/>
</dbReference>
<comment type="catalytic activity">
    <reaction evidence="10">
        <text>ITP + H2O = IMP + diphosphate + H(+)</text>
        <dbReference type="Rhea" id="RHEA:29399"/>
        <dbReference type="ChEBI" id="CHEBI:15377"/>
        <dbReference type="ChEBI" id="CHEBI:15378"/>
        <dbReference type="ChEBI" id="CHEBI:33019"/>
        <dbReference type="ChEBI" id="CHEBI:58053"/>
        <dbReference type="ChEBI" id="CHEBI:61402"/>
        <dbReference type="EC" id="3.6.1.66"/>
    </reaction>
</comment>
<comment type="caution">
    <text evidence="10">Lacks conserved residue(s) required for the propagation of feature annotation.</text>
</comment>
<feature type="active site" description="Proton acceptor" evidence="10">
    <location>
        <position position="70"/>
    </location>
</feature>
<dbReference type="GO" id="GO:0017111">
    <property type="term" value="F:ribonucleoside triphosphate phosphatase activity"/>
    <property type="evidence" value="ECO:0007669"/>
    <property type="project" value="InterPro"/>
</dbReference>
<feature type="binding site" evidence="10">
    <location>
        <begin position="150"/>
        <end position="153"/>
    </location>
    <ligand>
        <name>substrate</name>
    </ligand>
</feature>
<comment type="catalytic activity">
    <reaction evidence="8 10">
        <text>dITP + H2O = dIMP + diphosphate + H(+)</text>
        <dbReference type="Rhea" id="RHEA:28342"/>
        <dbReference type="ChEBI" id="CHEBI:15377"/>
        <dbReference type="ChEBI" id="CHEBI:15378"/>
        <dbReference type="ChEBI" id="CHEBI:33019"/>
        <dbReference type="ChEBI" id="CHEBI:61194"/>
        <dbReference type="ChEBI" id="CHEBI:61382"/>
        <dbReference type="EC" id="3.6.1.66"/>
    </reaction>
</comment>
<dbReference type="KEGG" id="eio:H9L01_07465"/>
<dbReference type="GO" id="GO:0036220">
    <property type="term" value="F:ITP diphosphatase activity"/>
    <property type="evidence" value="ECO:0007669"/>
    <property type="project" value="UniProtKB-UniRule"/>
</dbReference>
<evidence type="ECO:0000256" key="1">
    <source>
        <dbReference type="ARBA" id="ARBA00008023"/>
    </source>
</evidence>
<gene>
    <name evidence="12" type="primary">rdgB</name>
    <name evidence="12" type="ORF">H9L01_07465</name>
</gene>
<keyword evidence="6 10" id="KW-0460">Magnesium</keyword>
<dbReference type="CDD" id="cd00515">
    <property type="entry name" value="HAM1"/>
    <property type="match status" value="1"/>
</dbReference>
<comment type="cofactor">
    <cofactor evidence="10">
        <name>Mg(2+)</name>
        <dbReference type="ChEBI" id="CHEBI:18420"/>
    </cofactor>
    <text evidence="10">Binds 1 Mg(2+) ion per subunit.</text>
</comment>
<comment type="function">
    <text evidence="10">Pyrophosphatase that catalyzes the hydrolysis of nucleoside triphosphates to their monophosphate derivatives, with a high preference for the non-canonical purine nucleotides XTP (xanthosine triphosphate), dITP (deoxyinosine triphosphate) and ITP. Seems to function as a house-cleaning enzyme that removes non-canonical purine nucleotides from the nucleotide pool, thus preventing their incorporation into DNA/RNA and avoiding chromosomal lesions.</text>
</comment>
<evidence type="ECO:0000256" key="9">
    <source>
        <dbReference type="ARBA" id="ARBA00052017"/>
    </source>
</evidence>
<dbReference type="Gene3D" id="3.90.950.10">
    <property type="match status" value="1"/>
</dbReference>
<dbReference type="InterPro" id="IPR020922">
    <property type="entry name" value="dITP/XTP_pyrophosphatase"/>
</dbReference>
<keyword evidence="4 10" id="KW-0547">Nucleotide-binding</keyword>
<feature type="binding site" evidence="10">
    <location>
        <position position="71"/>
    </location>
    <ligand>
        <name>substrate</name>
    </ligand>
</feature>
<keyword evidence="13" id="KW-1185">Reference proteome</keyword>
<evidence type="ECO:0000256" key="4">
    <source>
        <dbReference type="ARBA" id="ARBA00022741"/>
    </source>
</evidence>
<evidence type="ECO:0000256" key="3">
    <source>
        <dbReference type="ARBA" id="ARBA00022723"/>
    </source>
</evidence>
<evidence type="ECO:0000256" key="10">
    <source>
        <dbReference type="HAMAP-Rule" id="MF_01405"/>
    </source>
</evidence>
<feature type="binding site" evidence="10">
    <location>
        <position position="173"/>
    </location>
    <ligand>
        <name>substrate</name>
    </ligand>
</feature>
<evidence type="ECO:0000256" key="2">
    <source>
        <dbReference type="ARBA" id="ARBA00011738"/>
    </source>
</evidence>
<comment type="catalytic activity">
    <reaction evidence="9 10">
        <text>XTP + H2O = XMP + diphosphate + H(+)</text>
        <dbReference type="Rhea" id="RHEA:28610"/>
        <dbReference type="ChEBI" id="CHEBI:15377"/>
        <dbReference type="ChEBI" id="CHEBI:15378"/>
        <dbReference type="ChEBI" id="CHEBI:33019"/>
        <dbReference type="ChEBI" id="CHEBI:57464"/>
        <dbReference type="ChEBI" id="CHEBI:61314"/>
        <dbReference type="EC" id="3.6.1.66"/>
    </reaction>
</comment>
<dbReference type="Proteomes" id="UP000515928">
    <property type="component" value="Chromosome"/>
</dbReference>
<dbReference type="InterPro" id="IPR002637">
    <property type="entry name" value="RdgB/HAM1"/>
</dbReference>
<evidence type="ECO:0000256" key="8">
    <source>
        <dbReference type="ARBA" id="ARBA00051875"/>
    </source>
</evidence>
<dbReference type="RefSeq" id="WP_187533334.1">
    <property type="nucleotide sequence ID" value="NZ_CBCSHU010000018.1"/>
</dbReference>
<dbReference type="FunFam" id="3.90.950.10:FF:000001">
    <property type="entry name" value="dITP/XTP pyrophosphatase"/>
    <property type="match status" value="1"/>
</dbReference>
<comment type="subunit">
    <text evidence="2 10">Homodimer.</text>
</comment>
<evidence type="ECO:0000256" key="6">
    <source>
        <dbReference type="ARBA" id="ARBA00022842"/>
    </source>
</evidence>
<sequence>MKLIVASHNKGKINEFKALLEPLGYEILSASMLDIDMSGVVEDGLTFADNARIKTKFLSDITGMAVVADDSGLCIESLPDILGVHSARFMGEDTDYQIKNNEVLRLLKDKENRNAYFHSSISLYGLGVDEIFEGDVHGVIADAIQGEGGFGYDPIFVPNGYDQSFGTMDSDLKNKISHRAIALKQFIEYMKENS</sequence>
<evidence type="ECO:0000256" key="5">
    <source>
        <dbReference type="ARBA" id="ARBA00022801"/>
    </source>
</evidence>
<dbReference type="NCBIfam" id="TIGR00042">
    <property type="entry name" value="RdgB/HAM1 family non-canonical purine NTP pyrophosphatase"/>
    <property type="match status" value="1"/>
</dbReference>
<feature type="binding site" evidence="10">
    <location>
        <begin position="7"/>
        <end position="12"/>
    </location>
    <ligand>
        <name>substrate</name>
    </ligand>
</feature>
<dbReference type="GO" id="GO:0046872">
    <property type="term" value="F:metal ion binding"/>
    <property type="evidence" value="ECO:0007669"/>
    <property type="project" value="UniProtKB-KW"/>
</dbReference>
<dbReference type="GO" id="GO:0009117">
    <property type="term" value="P:nucleotide metabolic process"/>
    <property type="evidence" value="ECO:0007669"/>
    <property type="project" value="UniProtKB-KW"/>
</dbReference>
<feature type="binding site" evidence="10">
    <location>
        <position position="70"/>
    </location>
    <ligand>
        <name>Mg(2+)</name>
        <dbReference type="ChEBI" id="CHEBI:18420"/>
    </ligand>
</feature>
<dbReference type="EC" id="3.6.1.66" evidence="10"/>
<evidence type="ECO:0000313" key="13">
    <source>
        <dbReference type="Proteomes" id="UP000515928"/>
    </source>
</evidence>
<dbReference type="EMBL" id="CP060715">
    <property type="protein sequence ID" value="QNN60202.1"/>
    <property type="molecule type" value="Genomic_DNA"/>
</dbReference>
<reference evidence="12 13" key="1">
    <citation type="submission" date="2020-08" db="EMBL/GenBank/DDBJ databases">
        <title>Genome sequence of Erysipelothrix inopinata DSM 15511T.</title>
        <authorList>
            <person name="Hyun D.-W."/>
            <person name="Bae J.-W."/>
        </authorList>
    </citation>
    <scope>NUCLEOTIDE SEQUENCE [LARGE SCALE GENOMIC DNA]</scope>
    <source>
        <strain evidence="12 13">DSM 15511</strain>
    </source>
</reference>
<evidence type="ECO:0000313" key="12">
    <source>
        <dbReference type="EMBL" id="QNN60202.1"/>
    </source>
</evidence>
<keyword evidence="3 10" id="KW-0479">Metal-binding</keyword>